<evidence type="ECO:0000256" key="1">
    <source>
        <dbReference type="ARBA" id="ARBA00022723"/>
    </source>
</evidence>
<keyword evidence="3" id="KW-0413">Isomerase</keyword>
<dbReference type="GO" id="GO:0016853">
    <property type="term" value="F:isomerase activity"/>
    <property type="evidence" value="ECO:0007669"/>
    <property type="project" value="UniProtKB-KW"/>
</dbReference>
<dbReference type="InterPro" id="IPR051804">
    <property type="entry name" value="Carb_Metab_Reg_Kinase/Isom"/>
</dbReference>
<organism evidence="3 4">
    <name type="scientific">Mycolicibacterium goodii</name>
    <name type="common">Mycobacterium goodii</name>
    <dbReference type="NCBI Taxonomy" id="134601"/>
    <lineage>
        <taxon>Bacteria</taxon>
        <taxon>Bacillati</taxon>
        <taxon>Actinomycetota</taxon>
        <taxon>Actinomycetes</taxon>
        <taxon>Mycobacteriales</taxon>
        <taxon>Mycobacteriaceae</taxon>
        <taxon>Mycolicibacterium</taxon>
    </lineage>
</organism>
<accession>A0A0K0XEG5</accession>
<dbReference type="GO" id="GO:0046872">
    <property type="term" value="F:metal ion binding"/>
    <property type="evidence" value="ECO:0007669"/>
    <property type="project" value="UniProtKB-KW"/>
</dbReference>
<dbReference type="PANTHER" id="PTHR42742:SF3">
    <property type="entry name" value="FRUCTOKINASE"/>
    <property type="match status" value="1"/>
</dbReference>
<reference evidence="3 4" key="1">
    <citation type="submission" date="2015-07" db="EMBL/GenBank/DDBJ databases">
        <title>Complete genome sequence of Mycobacterium goodii X7B, a facultative thermophilic biodesulfurizing bacterium.</title>
        <authorList>
            <person name="Yu B."/>
            <person name="Li F."/>
            <person name="Xu P."/>
        </authorList>
    </citation>
    <scope>NUCLEOTIDE SEQUENCE [LARGE SCALE GENOMIC DNA]</scope>
    <source>
        <strain evidence="3 4">X7B</strain>
    </source>
</reference>
<dbReference type="PATRIC" id="fig|134601.6.peg.6628"/>
<dbReference type="PANTHER" id="PTHR42742">
    <property type="entry name" value="TRANSCRIPTIONAL REPRESSOR MPRA"/>
    <property type="match status" value="1"/>
</dbReference>
<dbReference type="AlphaFoldDB" id="A0A0K0XEG5"/>
<evidence type="ECO:0000313" key="3">
    <source>
        <dbReference type="EMBL" id="AKS35785.1"/>
    </source>
</evidence>
<sequence length="338" mass="35566">MTQVRPQLLPPNIVEHWYAGGPALASWRGLPPVGERCPEEWVGATVGRFGEPDRGPAALADGTLLRDAVRADPVAWLGRSDGFDGDTGVLVKLIDAGQRLPVHVHPTRDYAVRHLDCVYGKTEAWYVLQTRGDAAVWVGWREDVDPAHIRALVDAQDSAAMLALMNRIEVRPGDGVLVPGGTAHAIGAGALVVEAQEPTDQSILLERTNTTASDDEVFLGLDRDVALGALDTGALADPSTVLRHADGTGLFAVLPPAADPYFRMEILTAGGRVPAGFAVAVVLSGRGVLRGADSALQVAAGNTLVVPAATGDWQVDGEARLLVCRAGTTWPARQAGGR</sequence>
<dbReference type="OrthoDB" id="9808275at2"/>
<dbReference type="SUPFAM" id="SSF51182">
    <property type="entry name" value="RmlC-like cupins"/>
    <property type="match status" value="1"/>
</dbReference>
<dbReference type="Proteomes" id="UP000062255">
    <property type="component" value="Chromosome"/>
</dbReference>
<proteinExistence type="predicted"/>
<dbReference type="CDD" id="cd07010">
    <property type="entry name" value="cupin_PMI_type_I_N_bac"/>
    <property type="match status" value="1"/>
</dbReference>
<keyword evidence="2" id="KW-0862">Zinc</keyword>
<gene>
    <name evidence="3" type="ORF">AFA91_32035</name>
</gene>
<evidence type="ECO:0000313" key="4">
    <source>
        <dbReference type="Proteomes" id="UP000062255"/>
    </source>
</evidence>
<evidence type="ECO:0000256" key="2">
    <source>
        <dbReference type="ARBA" id="ARBA00022833"/>
    </source>
</evidence>
<dbReference type="KEGG" id="mgo:AFA91_32035"/>
<dbReference type="STRING" id="134601.AFA91_32035"/>
<dbReference type="InterPro" id="IPR011051">
    <property type="entry name" value="RmlC_Cupin_sf"/>
</dbReference>
<dbReference type="RefSeq" id="WP_049748229.1">
    <property type="nucleotide sequence ID" value="NZ_CP012150.1"/>
</dbReference>
<name>A0A0K0XEG5_MYCGD</name>
<protein>
    <submittedName>
        <fullName evidence="3">Phosphoheptose isomerase</fullName>
    </submittedName>
</protein>
<dbReference type="EMBL" id="CP012150">
    <property type="protein sequence ID" value="AKS35785.1"/>
    <property type="molecule type" value="Genomic_DNA"/>
</dbReference>
<dbReference type="InterPro" id="IPR014710">
    <property type="entry name" value="RmlC-like_jellyroll"/>
</dbReference>
<keyword evidence="1" id="KW-0479">Metal-binding</keyword>
<dbReference type="Gene3D" id="2.60.120.10">
    <property type="entry name" value="Jelly Rolls"/>
    <property type="match status" value="2"/>
</dbReference>